<dbReference type="GeneID" id="70134903"/>
<gene>
    <name evidence="2" type="ORF">BKA67DRAFT_649424</name>
</gene>
<name>A0A9P8RKG4_9PEZI</name>
<comment type="caution">
    <text evidence="2">The sequence shown here is derived from an EMBL/GenBank/DDBJ whole genome shotgun (WGS) entry which is preliminary data.</text>
</comment>
<protein>
    <submittedName>
        <fullName evidence="2">Uncharacterized protein</fullName>
    </submittedName>
</protein>
<evidence type="ECO:0000256" key="1">
    <source>
        <dbReference type="SAM" id="MobiDB-lite"/>
    </source>
</evidence>
<dbReference type="RefSeq" id="XP_045954222.1">
    <property type="nucleotide sequence ID" value="XM_046106012.1"/>
</dbReference>
<proteinExistence type="predicted"/>
<reference evidence="2" key="1">
    <citation type="journal article" date="2021" name="Nat. Commun.">
        <title>Genetic determinants of endophytism in the Arabidopsis root mycobiome.</title>
        <authorList>
            <person name="Mesny F."/>
            <person name="Miyauchi S."/>
            <person name="Thiergart T."/>
            <person name="Pickel B."/>
            <person name="Atanasova L."/>
            <person name="Karlsson M."/>
            <person name="Huettel B."/>
            <person name="Barry K.W."/>
            <person name="Haridas S."/>
            <person name="Chen C."/>
            <person name="Bauer D."/>
            <person name="Andreopoulos W."/>
            <person name="Pangilinan J."/>
            <person name="LaButti K."/>
            <person name="Riley R."/>
            <person name="Lipzen A."/>
            <person name="Clum A."/>
            <person name="Drula E."/>
            <person name="Henrissat B."/>
            <person name="Kohler A."/>
            <person name="Grigoriev I.V."/>
            <person name="Martin F.M."/>
            <person name="Hacquard S."/>
        </authorList>
    </citation>
    <scope>NUCLEOTIDE SEQUENCE</scope>
    <source>
        <strain evidence="2">MPI-SDFR-AT-0073</strain>
    </source>
</reference>
<dbReference type="EMBL" id="JAGPXC010000008">
    <property type="protein sequence ID" value="KAH6647710.1"/>
    <property type="molecule type" value="Genomic_DNA"/>
</dbReference>
<evidence type="ECO:0000313" key="2">
    <source>
        <dbReference type="EMBL" id="KAH6647710.1"/>
    </source>
</evidence>
<feature type="region of interest" description="Disordered" evidence="1">
    <location>
        <begin position="305"/>
        <end position="325"/>
    </location>
</feature>
<organism evidence="2 3">
    <name type="scientific">Truncatella angustata</name>
    <dbReference type="NCBI Taxonomy" id="152316"/>
    <lineage>
        <taxon>Eukaryota</taxon>
        <taxon>Fungi</taxon>
        <taxon>Dikarya</taxon>
        <taxon>Ascomycota</taxon>
        <taxon>Pezizomycotina</taxon>
        <taxon>Sordariomycetes</taxon>
        <taxon>Xylariomycetidae</taxon>
        <taxon>Amphisphaeriales</taxon>
        <taxon>Sporocadaceae</taxon>
        <taxon>Truncatella</taxon>
    </lineage>
</organism>
<accession>A0A9P8RKG4</accession>
<keyword evidence="3" id="KW-1185">Reference proteome</keyword>
<dbReference type="AlphaFoldDB" id="A0A9P8RKG4"/>
<dbReference type="Proteomes" id="UP000758603">
    <property type="component" value="Unassembled WGS sequence"/>
</dbReference>
<evidence type="ECO:0000313" key="3">
    <source>
        <dbReference type="Proteomes" id="UP000758603"/>
    </source>
</evidence>
<sequence>MTRQLVTILVTAMAVIGTVATLATTATRNLRKLSAGLSADDIAVVEFHGFVPGRVTQLTTEPGVLESLGSNQPFRLGSAGAAGVCGLAVTVPEPLRNGKNATIGSWDVIPIIQIAVEVFADAKTKKLRKRNASTGTCEKDRVRKGNGTLMQAIRNSLRTAQHIHLTQIHRFIQNHLNGQKNTVRDLLQEHLSALDQLFFFGNLTRHKHDGGNRRLFQRKNTCRSFVMLDLKSIDEYNSYAFYEGSQRTICIFAQGRKAGREDDLLWLLVHQMKVGLCEQAEASIITKSGVGSQLSDSVTPGTPLETAAGLSMLPPSGADAPRNTSDPKSYWARVRVNILNYYMERAGF</sequence>